<dbReference type="InterPro" id="IPR000962">
    <property type="entry name" value="Znf_DskA_TraR"/>
</dbReference>
<comment type="caution">
    <text evidence="6">The sequence shown here is derived from an EMBL/GenBank/DDBJ whole genome shotgun (WGS) entry which is preliminary data.</text>
</comment>
<proteinExistence type="predicted"/>
<accession>A0A849L6X9</accession>
<dbReference type="InterPro" id="IPR020458">
    <property type="entry name" value="Znf_DskA_TraR_CS"/>
</dbReference>
<keyword evidence="2" id="KW-0863">Zinc-finger</keyword>
<evidence type="ECO:0000256" key="4">
    <source>
        <dbReference type="PROSITE-ProRule" id="PRU00510"/>
    </source>
</evidence>
<keyword evidence="3" id="KW-0862">Zinc</keyword>
<evidence type="ECO:0000256" key="2">
    <source>
        <dbReference type="ARBA" id="ARBA00022771"/>
    </source>
</evidence>
<sequence length="70" mass="7686">GRLSRMDALQQQAMAAAQDARRMGRARAIEAAIRRIEAGEFGWCDGCGDFIGTPRLDLNPTVMRCRDCAS</sequence>
<protein>
    <submittedName>
        <fullName evidence="6">TraR/DksA family transcriptional regulator</fullName>
    </submittedName>
</protein>
<feature type="zinc finger region" description="dksA C4-type" evidence="4">
    <location>
        <begin position="44"/>
        <end position="68"/>
    </location>
</feature>
<gene>
    <name evidence="6" type="ORF">HMH01_17400</name>
</gene>
<reference evidence="6 7" key="1">
    <citation type="submission" date="2020-05" db="EMBL/GenBank/DDBJ databases">
        <title>Gimesia benthica sp. nov., a novel planctomycete isolated from a deep-sea water sample of the Northwest Indian Ocean.</title>
        <authorList>
            <person name="Wang J."/>
            <person name="Ruan C."/>
            <person name="Song L."/>
            <person name="Zhu Y."/>
            <person name="Li A."/>
            <person name="Zheng X."/>
            <person name="Wang L."/>
            <person name="Lu Z."/>
            <person name="Huang Y."/>
            <person name="Du W."/>
            <person name="Zhou Y."/>
            <person name="Huang L."/>
            <person name="Dai X."/>
        </authorList>
    </citation>
    <scope>NUCLEOTIDE SEQUENCE [LARGE SCALE GENOMIC DNA]</scope>
    <source>
        <strain evidence="6 7">YYQ-30</strain>
    </source>
</reference>
<keyword evidence="7" id="KW-1185">Reference proteome</keyword>
<dbReference type="Pfam" id="PF01258">
    <property type="entry name" value="zf-dskA_traR"/>
    <property type="match status" value="1"/>
</dbReference>
<dbReference type="Gene3D" id="1.20.120.910">
    <property type="entry name" value="DksA, coiled-coil domain"/>
    <property type="match status" value="1"/>
</dbReference>
<feature type="non-terminal residue" evidence="6">
    <location>
        <position position="1"/>
    </location>
</feature>
<keyword evidence="1" id="KW-0479">Metal-binding</keyword>
<evidence type="ECO:0000313" key="7">
    <source>
        <dbReference type="Proteomes" id="UP000572377"/>
    </source>
</evidence>
<name>A0A849L6X9_9RHOB</name>
<dbReference type="GO" id="GO:0008270">
    <property type="term" value="F:zinc ion binding"/>
    <property type="evidence" value="ECO:0007669"/>
    <property type="project" value="UniProtKB-KW"/>
</dbReference>
<dbReference type="SUPFAM" id="SSF57716">
    <property type="entry name" value="Glucocorticoid receptor-like (DNA-binding domain)"/>
    <property type="match status" value="1"/>
</dbReference>
<dbReference type="PROSITE" id="PS51128">
    <property type="entry name" value="ZF_DKSA_2"/>
    <property type="match status" value="1"/>
</dbReference>
<evidence type="ECO:0000259" key="5">
    <source>
        <dbReference type="Pfam" id="PF01258"/>
    </source>
</evidence>
<dbReference type="RefSeq" id="WP_171327079.1">
    <property type="nucleotide sequence ID" value="NZ_JABFBC010000009.1"/>
</dbReference>
<evidence type="ECO:0000256" key="3">
    <source>
        <dbReference type="ARBA" id="ARBA00022833"/>
    </source>
</evidence>
<dbReference type="EMBL" id="JABFBC010000009">
    <property type="protein sequence ID" value="NNU82215.1"/>
    <property type="molecule type" value="Genomic_DNA"/>
</dbReference>
<feature type="domain" description="Zinc finger DksA/TraR C4-type" evidence="5">
    <location>
        <begin position="39"/>
        <end position="69"/>
    </location>
</feature>
<evidence type="ECO:0000256" key="1">
    <source>
        <dbReference type="ARBA" id="ARBA00022723"/>
    </source>
</evidence>
<organism evidence="6 7">
    <name type="scientific">Halovulum dunhuangense</name>
    <dbReference type="NCBI Taxonomy" id="1505036"/>
    <lineage>
        <taxon>Bacteria</taxon>
        <taxon>Pseudomonadati</taxon>
        <taxon>Pseudomonadota</taxon>
        <taxon>Alphaproteobacteria</taxon>
        <taxon>Rhodobacterales</taxon>
        <taxon>Paracoccaceae</taxon>
        <taxon>Halovulum</taxon>
    </lineage>
</organism>
<evidence type="ECO:0000313" key="6">
    <source>
        <dbReference type="EMBL" id="NNU82215.1"/>
    </source>
</evidence>
<dbReference type="AlphaFoldDB" id="A0A849L6X9"/>
<dbReference type="PROSITE" id="PS01102">
    <property type="entry name" value="ZF_DKSA_1"/>
    <property type="match status" value="1"/>
</dbReference>
<dbReference type="Proteomes" id="UP000572377">
    <property type="component" value="Unassembled WGS sequence"/>
</dbReference>